<protein>
    <submittedName>
        <fullName evidence="1">Uncharacterized protein</fullName>
    </submittedName>
</protein>
<dbReference type="Proteomes" id="UP001212152">
    <property type="component" value="Unassembled WGS sequence"/>
</dbReference>
<name>A0AAD5TD81_9FUNG</name>
<evidence type="ECO:0000313" key="1">
    <source>
        <dbReference type="EMBL" id="KAJ3172372.1"/>
    </source>
</evidence>
<evidence type="ECO:0000313" key="2">
    <source>
        <dbReference type="Proteomes" id="UP001212152"/>
    </source>
</evidence>
<accession>A0AAD5TD81</accession>
<comment type="caution">
    <text evidence="1">The sequence shown here is derived from an EMBL/GenBank/DDBJ whole genome shotgun (WGS) entry which is preliminary data.</text>
</comment>
<dbReference type="AlphaFoldDB" id="A0AAD5TD81"/>
<gene>
    <name evidence="1" type="ORF">HDU87_007876</name>
</gene>
<reference evidence="1" key="1">
    <citation type="submission" date="2020-05" db="EMBL/GenBank/DDBJ databases">
        <title>Phylogenomic resolution of chytrid fungi.</title>
        <authorList>
            <person name="Stajich J.E."/>
            <person name="Amses K."/>
            <person name="Simmons R."/>
            <person name="Seto K."/>
            <person name="Myers J."/>
            <person name="Bonds A."/>
            <person name="Quandt C.A."/>
            <person name="Barry K."/>
            <person name="Liu P."/>
            <person name="Grigoriev I."/>
            <person name="Longcore J.E."/>
            <person name="James T.Y."/>
        </authorList>
    </citation>
    <scope>NUCLEOTIDE SEQUENCE</scope>
    <source>
        <strain evidence="1">JEL0379</strain>
    </source>
</reference>
<dbReference type="EMBL" id="JADGJQ010000078">
    <property type="protein sequence ID" value="KAJ3172372.1"/>
    <property type="molecule type" value="Genomic_DNA"/>
</dbReference>
<organism evidence="1 2">
    <name type="scientific">Geranomyces variabilis</name>
    <dbReference type="NCBI Taxonomy" id="109894"/>
    <lineage>
        <taxon>Eukaryota</taxon>
        <taxon>Fungi</taxon>
        <taxon>Fungi incertae sedis</taxon>
        <taxon>Chytridiomycota</taxon>
        <taxon>Chytridiomycota incertae sedis</taxon>
        <taxon>Chytridiomycetes</taxon>
        <taxon>Spizellomycetales</taxon>
        <taxon>Powellomycetaceae</taxon>
        <taxon>Geranomyces</taxon>
    </lineage>
</organism>
<keyword evidence="2" id="KW-1185">Reference proteome</keyword>
<sequence length="183" mass="20123">MSDYATSHATSDPADRTLEDNATYGVSVILQGSNDQLAKGREAIAVLIGLNKLGDGSGGLPLKSINGADLEPMHMSPITASIRREQSSGFLEYNGNLGLIPRHCHVNYNSIRNWNKSLRFMCILSDFKIVHKLTHRQTLQSPLAIYSDERTLPLPLDGGHRLGTKAVIAIYHDDTDVTKRLNN</sequence>
<proteinExistence type="predicted"/>